<keyword evidence="3" id="KW-1185">Reference proteome</keyword>
<evidence type="ECO:0000313" key="3">
    <source>
        <dbReference type="Proteomes" id="UP001189429"/>
    </source>
</evidence>
<evidence type="ECO:0000313" key="2">
    <source>
        <dbReference type="EMBL" id="CAK0823069.1"/>
    </source>
</evidence>
<proteinExistence type="predicted"/>
<comment type="caution">
    <text evidence="2">The sequence shown here is derived from an EMBL/GenBank/DDBJ whole genome shotgun (WGS) entry which is preliminary data.</text>
</comment>
<name>A0ABN9RWC8_9DINO</name>
<reference evidence="2" key="1">
    <citation type="submission" date="2023-10" db="EMBL/GenBank/DDBJ databases">
        <authorList>
            <person name="Chen Y."/>
            <person name="Shah S."/>
            <person name="Dougan E. K."/>
            <person name="Thang M."/>
            <person name="Chan C."/>
        </authorList>
    </citation>
    <scope>NUCLEOTIDE SEQUENCE [LARGE SCALE GENOMIC DNA]</scope>
</reference>
<organism evidence="2 3">
    <name type="scientific">Prorocentrum cordatum</name>
    <dbReference type="NCBI Taxonomy" id="2364126"/>
    <lineage>
        <taxon>Eukaryota</taxon>
        <taxon>Sar</taxon>
        <taxon>Alveolata</taxon>
        <taxon>Dinophyceae</taxon>
        <taxon>Prorocentrales</taxon>
        <taxon>Prorocentraceae</taxon>
        <taxon>Prorocentrum</taxon>
    </lineage>
</organism>
<gene>
    <name evidence="2" type="ORF">PCOR1329_LOCUS23919</name>
</gene>
<sequence>MPIKWRKSMEPATEARVSSPLSAGLGAHVSVASKAGVAKRSTRSKRTPGSFADAVFTHSLEQSSATTEEARAANSSVQCPQLQPISKTLSQDNIASERRRYVEVSATICTKCSPNFRTLMTAVAGTRTRS</sequence>
<evidence type="ECO:0000256" key="1">
    <source>
        <dbReference type="SAM" id="MobiDB-lite"/>
    </source>
</evidence>
<dbReference type="Proteomes" id="UP001189429">
    <property type="component" value="Unassembled WGS sequence"/>
</dbReference>
<accession>A0ABN9RWC8</accession>
<feature type="region of interest" description="Disordered" evidence="1">
    <location>
        <begin position="1"/>
        <end position="21"/>
    </location>
</feature>
<dbReference type="EMBL" id="CAUYUJ010008162">
    <property type="protein sequence ID" value="CAK0823069.1"/>
    <property type="molecule type" value="Genomic_DNA"/>
</dbReference>
<protein>
    <submittedName>
        <fullName evidence="2">Uncharacterized protein</fullName>
    </submittedName>
</protein>